<comment type="caution">
    <text evidence="1">The sequence shown here is derived from an EMBL/GenBank/DDBJ whole genome shotgun (WGS) entry which is preliminary data.</text>
</comment>
<organism evidence="1 2">
    <name type="scientific">Alkalicoccus luteus</name>
    <dbReference type="NCBI Taxonomy" id="1237094"/>
    <lineage>
        <taxon>Bacteria</taxon>
        <taxon>Bacillati</taxon>
        <taxon>Bacillota</taxon>
        <taxon>Bacilli</taxon>
        <taxon>Bacillales</taxon>
        <taxon>Bacillaceae</taxon>
        <taxon>Alkalicoccus</taxon>
    </lineage>
</organism>
<evidence type="ECO:0000313" key="1">
    <source>
        <dbReference type="EMBL" id="NJP38796.1"/>
    </source>
</evidence>
<dbReference type="EMBL" id="JAATHJ010000030">
    <property type="protein sequence ID" value="NJP38796.1"/>
    <property type="molecule type" value="Genomic_DNA"/>
</dbReference>
<proteinExistence type="predicted"/>
<dbReference type="Proteomes" id="UP000752012">
    <property type="component" value="Unassembled WGS sequence"/>
</dbReference>
<protein>
    <submittedName>
        <fullName evidence="1">Uncharacterized protein</fullName>
    </submittedName>
</protein>
<dbReference type="AlphaFoldDB" id="A0A969TW81"/>
<sequence>MWLYDLILVLIGFGLGIVSAGPLKNMFSGKWREDARQKKRVKLLSFLQQSSGKGYTAAELNQIVFKEKLNADDVDKLLSEIAESALIYNKSNRWYFADDVYRKHQKHYRGH</sequence>
<name>A0A969TW81_9BACI</name>
<keyword evidence="2" id="KW-1185">Reference proteome</keyword>
<accession>A0A969TW81</accession>
<gene>
    <name evidence="1" type="ORF">HCN83_14610</name>
</gene>
<dbReference type="RefSeq" id="WP_168008632.1">
    <property type="nucleotide sequence ID" value="NZ_JAATHJ010000030.1"/>
</dbReference>
<reference evidence="1 2" key="1">
    <citation type="submission" date="2020-03" db="EMBL/GenBank/DDBJ databases">
        <title>Assessment of the enzymatic potential of alkaline-tolerant lipase obtained from Bacillus luteus H11 (technogenic soil) for the bioremediation of saline soils contaminated with petroleum substances.</title>
        <authorList>
            <person name="Kalwasinska A."/>
        </authorList>
    </citation>
    <scope>NUCLEOTIDE SEQUENCE [LARGE SCALE GENOMIC DNA]</scope>
    <source>
        <strain evidence="1 2">H11</strain>
    </source>
</reference>
<evidence type="ECO:0000313" key="2">
    <source>
        <dbReference type="Proteomes" id="UP000752012"/>
    </source>
</evidence>